<sequence length="434" mass="49912">MNLRHNMTDHSFSANQLSQCFTTRNRNKSSDDENRRNCSLSERQNIRSKIDAVIKKYKIDIPSRQNTACKEISGSRLENESTCEHRVRNKSSRRSSRVDLDQKCTFYNKLERENIRVNSPRQISPNCYKRDDKPEAKMSDLADRIDKVNLTMTNNFESLFKIVVNITTMLRDLSAEVSQVKSSLDQCQTNITFTQDNRERFGSFHKQDSGNKEKSQATIPIAAKVAPDEELSDLWNLPRNVKTKAPQKEESDSDDRIKPSCNFDYEKHLREISSITSVFNLSQTLEKNQEVSRSSRFENPYNTEGIEAKLENLKQIPTESPETSELKVQSERIKSSLSAYLEDRDRKKGMFARSSQKQSECSSPKFMNFLNDDPKIVGAKESTLSSIPSEFGDNENNLCNNTALRRSRVRSKTSCKEREAQVEEKIIKSFSGFN</sequence>
<dbReference type="Proteomes" id="UP001295684">
    <property type="component" value="Unassembled WGS sequence"/>
</dbReference>
<protein>
    <submittedName>
        <fullName evidence="2">Uncharacterized protein</fullName>
    </submittedName>
</protein>
<name>A0AAD1UKE0_EUPCR</name>
<organism evidence="2 3">
    <name type="scientific">Euplotes crassus</name>
    <dbReference type="NCBI Taxonomy" id="5936"/>
    <lineage>
        <taxon>Eukaryota</taxon>
        <taxon>Sar</taxon>
        <taxon>Alveolata</taxon>
        <taxon>Ciliophora</taxon>
        <taxon>Intramacronucleata</taxon>
        <taxon>Spirotrichea</taxon>
        <taxon>Hypotrichia</taxon>
        <taxon>Euplotida</taxon>
        <taxon>Euplotidae</taxon>
        <taxon>Moneuplotes</taxon>
    </lineage>
</organism>
<comment type="caution">
    <text evidence="2">The sequence shown here is derived from an EMBL/GenBank/DDBJ whole genome shotgun (WGS) entry which is preliminary data.</text>
</comment>
<accession>A0AAD1UKE0</accession>
<dbReference type="AlphaFoldDB" id="A0AAD1UKE0"/>
<keyword evidence="3" id="KW-1185">Reference proteome</keyword>
<evidence type="ECO:0000313" key="2">
    <source>
        <dbReference type="EMBL" id="CAI2370367.1"/>
    </source>
</evidence>
<feature type="region of interest" description="Disordered" evidence="1">
    <location>
        <begin position="240"/>
        <end position="259"/>
    </location>
</feature>
<evidence type="ECO:0000313" key="3">
    <source>
        <dbReference type="Proteomes" id="UP001295684"/>
    </source>
</evidence>
<gene>
    <name evidence="2" type="ORF">ECRASSUSDP1_LOCUS11678</name>
</gene>
<feature type="region of interest" description="Disordered" evidence="1">
    <location>
        <begin position="20"/>
        <end position="40"/>
    </location>
</feature>
<evidence type="ECO:0000256" key="1">
    <source>
        <dbReference type="SAM" id="MobiDB-lite"/>
    </source>
</evidence>
<feature type="compositionally biased region" description="Basic and acidic residues" evidence="1">
    <location>
        <begin position="246"/>
        <end position="259"/>
    </location>
</feature>
<dbReference type="EMBL" id="CAMPGE010011539">
    <property type="protein sequence ID" value="CAI2370367.1"/>
    <property type="molecule type" value="Genomic_DNA"/>
</dbReference>
<proteinExistence type="predicted"/>
<reference evidence="2" key="1">
    <citation type="submission" date="2023-07" db="EMBL/GenBank/DDBJ databases">
        <authorList>
            <consortium name="AG Swart"/>
            <person name="Singh M."/>
            <person name="Singh A."/>
            <person name="Seah K."/>
            <person name="Emmerich C."/>
        </authorList>
    </citation>
    <scope>NUCLEOTIDE SEQUENCE</scope>
    <source>
        <strain evidence="2">DP1</strain>
    </source>
</reference>